<gene>
    <name evidence="1" type="ORF">G5C51_31000</name>
</gene>
<comment type="caution">
    <text evidence="1">The sequence shown here is derived from an EMBL/GenBank/DDBJ whole genome shotgun (WGS) entry which is preliminary data.</text>
</comment>
<dbReference type="AlphaFoldDB" id="A0A6G4U801"/>
<dbReference type="RefSeq" id="WP_165242146.1">
    <property type="nucleotide sequence ID" value="NZ_JAAKZV010000196.1"/>
</dbReference>
<protein>
    <submittedName>
        <fullName evidence="1">Uncharacterized protein</fullName>
    </submittedName>
</protein>
<sequence length="143" mass="14962">MGSIGRYAAAAVLLAGLGAGLGIPTARAVGSGCLPGLCSRTVNDSGGPVLVAHDWCGDAERLQQDAPPCGAAPSDRRLVSGERTPLADDWDAFRVDAGRCYRFDITGPLRGRSAETVDRRGESTGAWIRIHNDETAVIRARAC</sequence>
<dbReference type="EMBL" id="JAAKZV010000196">
    <property type="protein sequence ID" value="NGN68314.1"/>
    <property type="molecule type" value="Genomic_DNA"/>
</dbReference>
<keyword evidence="2" id="KW-1185">Reference proteome</keyword>
<proteinExistence type="predicted"/>
<evidence type="ECO:0000313" key="1">
    <source>
        <dbReference type="EMBL" id="NGN68314.1"/>
    </source>
</evidence>
<reference evidence="1 2" key="1">
    <citation type="submission" date="2020-02" db="EMBL/GenBank/DDBJ databases">
        <title>Whole-genome analyses of novel actinobacteria.</title>
        <authorList>
            <person name="Sahin N."/>
        </authorList>
    </citation>
    <scope>NUCLEOTIDE SEQUENCE [LARGE SCALE GENOMIC DNA]</scope>
    <source>
        <strain evidence="1 2">A7024</strain>
    </source>
</reference>
<name>A0A6G4U801_9ACTN</name>
<dbReference type="Proteomes" id="UP000481583">
    <property type="component" value="Unassembled WGS sequence"/>
</dbReference>
<evidence type="ECO:0000313" key="2">
    <source>
        <dbReference type="Proteomes" id="UP000481583"/>
    </source>
</evidence>
<organism evidence="1 2">
    <name type="scientific">Streptomyces coryli</name>
    <dbReference type="NCBI Taxonomy" id="1128680"/>
    <lineage>
        <taxon>Bacteria</taxon>
        <taxon>Bacillati</taxon>
        <taxon>Actinomycetota</taxon>
        <taxon>Actinomycetes</taxon>
        <taxon>Kitasatosporales</taxon>
        <taxon>Streptomycetaceae</taxon>
        <taxon>Streptomyces</taxon>
    </lineage>
</organism>
<accession>A0A6G4U801</accession>